<organism evidence="2 3">
    <name type="scientific">Tomitella cavernea</name>
    <dbReference type="NCBI Taxonomy" id="1387982"/>
    <lineage>
        <taxon>Bacteria</taxon>
        <taxon>Bacillati</taxon>
        <taxon>Actinomycetota</taxon>
        <taxon>Actinomycetes</taxon>
        <taxon>Mycobacteriales</taxon>
        <taxon>Tomitella</taxon>
    </lineage>
</organism>
<protein>
    <recommendedName>
        <fullName evidence="4">Alkaline shock response membrane anchor protein AmaP</fullName>
    </recommendedName>
</protein>
<keyword evidence="1" id="KW-0812">Transmembrane</keyword>
<name>A0ABP9CCX3_9ACTN</name>
<accession>A0ABP9CCX3</accession>
<dbReference type="EMBL" id="BAABKQ010000001">
    <property type="protein sequence ID" value="GAA4807224.1"/>
    <property type="molecule type" value="Genomic_DNA"/>
</dbReference>
<evidence type="ECO:0000313" key="3">
    <source>
        <dbReference type="Proteomes" id="UP001500839"/>
    </source>
</evidence>
<feature type="transmembrane region" description="Helical" evidence="1">
    <location>
        <begin position="12"/>
        <end position="34"/>
    </location>
</feature>
<dbReference type="Proteomes" id="UP001500839">
    <property type="component" value="Unassembled WGS sequence"/>
</dbReference>
<evidence type="ECO:0000256" key="1">
    <source>
        <dbReference type="SAM" id="Phobius"/>
    </source>
</evidence>
<feature type="transmembrane region" description="Helical" evidence="1">
    <location>
        <begin position="59"/>
        <end position="83"/>
    </location>
</feature>
<keyword evidence="1" id="KW-0472">Membrane</keyword>
<keyword evidence="1" id="KW-1133">Transmembrane helix</keyword>
<proteinExistence type="predicted"/>
<dbReference type="RefSeq" id="WP_200170971.1">
    <property type="nucleotide sequence ID" value="NZ_BAABKQ010000001.1"/>
</dbReference>
<keyword evidence="3" id="KW-1185">Reference proteome</keyword>
<sequence>MNVGRGLGGVGRVVVAAVGLALIAVGGFAIAFWAGTNLSERWSIYPDRQWIYAVPSAPAWHWGLIGAAVVLTILGAAVVGAHLRPRRAPDSRWEHAALGRISVAPSAIGDAAAQEIASLPAVDDVRARTRTVRGRPTLTLTVRTTTDADLDALRARLSHVIADLADTAGGHLPDVRVLLELRHPDRPSRRVE</sequence>
<reference evidence="3" key="1">
    <citation type="journal article" date="2019" name="Int. J. Syst. Evol. Microbiol.">
        <title>The Global Catalogue of Microorganisms (GCM) 10K type strain sequencing project: providing services to taxonomists for standard genome sequencing and annotation.</title>
        <authorList>
            <consortium name="The Broad Institute Genomics Platform"/>
            <consortium name="The Broad Institute Genome Sequencing Center for Infectious Disease"/>
            <person name="Wu L."/>
            <person name="Ma J."/>
        </authorList>
    </citation>
    <scope>NUCLEOTIDE SEQUENCE [LARGE SCALE GENOMIC DNA]</scope>
    <source>
        <strain evidence="3">JCM 18542</strain>
    </source>
</reference>
<evidence type="ECO:0000313" key="2">
    <source>
        <dbReference type="EMBL" id="GAA4807224.1"/>
    </source>
</evidence>
<evidence type="ECO:0008006" key="4">
    <source>
        <dbReference type="Google" id="ProtNLM"/>
    </source>
</evidence>
<comment type="caution">
    <text evidence="2">The sequence shown here is derived from an EMBL/GenBank/DDBJ whole genome shotgun (WGS) entry which is preliminary data.</text>
</comment>
<gene>
    <name evidence="2" type="ORF">GCM10023353_08270</name>
</gene>